<evidence type="ECO:0000313" key="6">
    <source>
        <dbReference type="EMBL" id="MDR6225973.1"/>
    </source>
</evidence>
<dbReference type="InterPro" id="IPR018300">
    <property type="entry name" value="Aminotrans_IV_CS"/>
</dbReference>
<keyword evidence="7" id="KW-1185">Reference proteome</keyword>
<evidence type="ECO:0000256" key="1">
    <source>
        <dbReference type="ARBA" id="ARBA00001933"/>
    </source>
</evidence>
<dbReference type="InterPro" id="IPR036038">
    <property type="entry name" value="Aminotransferase-like"/>
</dbReference>
<evidence type="ECO:0000256" key="4">
    <source>
        <dbReference type="RuleBase" id="RU004106"/>
    </source>
</evidence>
<dbReference type="RefSeq" id="WP_309865268.1">
    <property type="nucleotide sequence ID" value="NZ_JAVDQG010000004.1"/>
</dbReference>
<dbReference type="Gene3D" id="3.20.10.10">
    <property type="entry name" value="D-amino Acid Aminotransferase, subunit A, domain 2"/>
    <property type="match status" value="1"/>
</dbReference>
<dbReference type="CDD" id="cd00449">
    <property type="entry name" value="PLPDE_IV"/>
    <property type="match status" value="1"/>
</dbReference>
<reference evidence="6 7" key="1">
    <citation type="submission" date="2023-07" db="EMBL/GenBank/DDBJ databases">
        <title>Genomic Encyclopedia of Type Strains, Phase IV (KMG-IV): sequencing the most valuable type-strain genomes for metagenomic binning, comparative biology and taxonomic classification.</title>
        <authorList>
            <person name="Goeker M."/>
        </authorList>
    </citation>
    <scope>NUCLEOTIDE SEQUENCE [LARGE SCALE GENOMIC DNA]</scope>
    <source>
        <strain evidence="6 7">DSM 45903</strain>
    </source>
</reference>
<dbReference type="Proteomes" id="UP001185012">
    <property type="component" value="Unassembled WGS sequence"/>
</dbReference>
<protein>
    <submittedName>
        <fullName evidence="6">Branched-subunit amino acid aminotransferase/4-amino-4-deoxychorismate lyase</fullName>
    </submittedName>
</protein>
<dbReference type="InterPro" id="IPR043132">
    <property type="entry name" value="BCAT-like_C"/>
</dbReference>
<dbReference type="Gene3D" id="3.30.470.10">
    <property type="match status" value="1"/>
</dbReference>
<keyword evidence="6" id="KW-0456">Lyase</keyword>
<dbReference type="InterPro" id="IPR001544">
    <property type="entry name" value="Aminotrans_IV"/>
</dbReference>
<dbReference type="InterPro" id="IPR050571">
    <property type="entry name" value="Class-IV_PLP-Dep_Aminotrnsfr"/>
</dbReference>
<dbReference type="SUPFAM" id="SSF56752">
    <property type="entry name" value="D-aminoacid aminotransferase-like PLP-dependent enzymes"/>
    <property type="match status" value="1"/>
</dbReference>
<dbReference type="EMBL" id="JAVDQG010000004">
    <property type="protein sequence ID" value="MDR6225973.1"/>
    <property type="molecule type" value="Genomic_DNA"/>
</dbReference>
<dbReference type="PANTHER" id="PTHR42743">
    <property type="entry name" value="AMINO-ACID AMINOTRANSFERASE"/>
    <property type="match status" value="1"/>
</dbReference>
<dbReference type="Pfam" id="PF01063">
    <property type="entry name" value="Aminotran_4"/>
    <property type="match status" value="1"/>
</dbReference>
<dbReference type="InterPro" id="IPR043131">
    <property type="entry name" value="BCAT-like_N"/>
</dbReference>
<keyword evidence="6" id="KW-0032">Aminotransferase</keyword>
<evidence type="ECO:0000256" key="3">
    <source>
        <dbReference type="ARBA" id="ARBA00022898"/>
    </source>
</evidence>
<keyword evidence="3 5" id="KW-0663">Pyridoxal phosphate</keyword>
<dbReference type="GO" id="GO:0008483">
    <property type="term" value="F:transaminase activity"/>
    <property type="evidence" value="ECO:0007669"/>
    <property type="project" value="UniProtKB-KW"/>
</dbReference>
<evidence type="ECO:0000256" key="5">
    <source>
        <dbReference type="RuleBase" id="RU004516"/>
    </source>
</evidence>
<comment type="similarity">
    <text evidence="2 4">Belongs to the class-IV pyridoxal-phosphate-dependent aminotransferase family.</text>
</comment>
<sequence>MKWIVNGQVVEDDGGLSPADRGSLLGDGLFETFRVERGVPLLLEKHMDRLMEGTRILRFARVPAREELAAGIRRAIAVNEIDGGYLRLTLTRGRGGLAQPLTELTDPAWWVEARPLALDPRVKERGVTAVIASTRLYPDTPLRRVKSLSFLENVLAKQEARDRGAQEALFLTTDGDVMEGASANLFLVKEGILSTPSLDRGPLPGVVRSWVLETAVRLDLAVEERRVKREELDEADELFLTNSTWGPFPCVAVNGSPVGDGLPGTHTRRWMERWEAEVAAQIGRDQ</sequence>
<comment type="caution">
    <text evidence="6">The sequence shown here is derived from an EMBL/GenBank/DDBJ whole genome shotgun (WGS) entry which is preliminary data.</text>
</comment>
<proteinExistence type="inferred from homology"/>
<comment type="cofactor">
    <cofactor evidence="1 5">
        <name>pyridoxal 5'-phosphate</name>
        <dbReference type="ChEBI" id="CHEBI:597326"/>
    </cofactor>
</comment>
<accession>A0ABU1IMG8</accession>
<evidence type="ECO:0000256" key="2">
    <source>
        <dbReference type="ARBA" id="ARBA00009320"/>
    </source>
</evidence>
<gene>
    <name evidence="6" type="ORF">JOE21_001979</name>
</gene>
<organism evidence="6 7">
    <name type="scientific">Desmospora profundinema</name>
    <dbReference type="NCBI Taxonomy" id="1571184"/>
    <lineage>
        <taxon>Bacteria</taxon>
        <taxon>Bacillati</taxon>
        <taxon>Bacillota</taxon>
        <taxon>Bacilli</taxon>
        <taxon>Bacillales</taxon>
        <taxon>Thermoactinomycetaceae</taxon>
        <taxon>Desmospora</taxon>
    </lineage>
</organism>
<dbReference type="PROSITE" id="PS00770">
    <property type="entry name" value="AA_TRANSFER_CLASS_4"/>
    <property type="match status" value="1"/>
</dbReference>
<evidence type="ECO:0000313" key="7">
    <source>
        <dbReference type="Proteomes" id="UP001185012"/>
    </source>
</evidence>
<dbReference type="PANTHER" id="PTHR42743:SF11">
    <property type="entry name" value="AMINODEOXYCHORISMATE LYASE"/>
    <property type="match status" value="1"/>
</dbReference>
<dbReference type="GO" id="GO:0016829">
    <property type="term" value="F:lyase activity"/>
    <property type="evidence" value="ECO:0007669"/>
    <property type="project" value="UniProtKB-KW"/>
</dbReference>
<keyword evidence="6" id="KW-0808">Transferase</keyword>
<name>A0ABU1IMG8_9BACL</name>